<accession>A0AAV7RCV8</accession>
<feature type="compositionally biased region" description="Basic and acidic residues" evidence="1">
    <location>
        <begin position="1"/>
        <end position="12"/>
    </location>
</feature>
<evidence type="ECO:0000256" key="1">
    <source>
        <dbReference type="SAM" id="MobiDB-lite"/>
    </source>
</evidence>
<feature type="region of interest" description="Disordered" evidence="1">
    <location>
        <begin position="89"/>
        <end position="116"/>
    </location>
</feature>
<sequence length="180" mass="19021">MAAPRSEDRGGHSDFPAGPTGARQGSARRPSGKCPATQRPAPNGAGCVAGVRRVQLHPSRFSLSAMQTVKTMLGPCYCPALPMPVARAVQGPPGAPRSRSRHPVPGGQNRQEQAGGKGVGIPMAALLAAPPWRFSPARGNPAGNRRIPFSDRSFTAAVRKGTEAPPACWRCFRCPRPWRS</sequence>
<gene>
    <name evidence="2" type="ORF">NDU88_003434</name>
</gene>
<reference evidence="2" key="1">
    <citation type="journal article" date="2022" name="bioRxiv">
        <title>Sequencing and chromosome-scale assembly of the giantPleurodeles waltlgenome.</title>
        <authorList>
            <person name="Brown T."/>
            <person name="Elewa A."/>
            <person name="Iarovenko S."/>
            <person name="Subramanian E."/>
            <person name="Araus A.J."/>
            <person name="Petzold A."/>
            <person name="Susuki M."/>
            <person name="Suzuki K.-i.T."/>
            <person name="Hayashi T."/>
            <person name="Toyoda A."/>
            <person name="Oliveira C."/>
            <person name="Osipova E."/>
            <person name="Leigh N.D."/>
            <person name="Simon A."/>
            <person name="Yun M.H."/>
        </authorList>
    </citation>
    <scope>NUCLEOTIDE SEQUENCE</scope>
    <source>
        <strain evidence="2">20211129_DDA</strain>
        <tissue evidence="2">Liver</tissue>
    </source>
</reference>
<dbReference type="EMBL" id="JANPWB010000009">
    <property type="protein sequence ID" value="KAJ1150644.1"/>
    <property type="molecule type" value="Genomic_DNA"/>
</dbReference>
<dbReference type="Proteomes" id="UP001066276">
    <property type="component" value="Chromosome 5"/>
</dbReference>
<comment type="caution">
    <text evidence="2">The sequence shown here is derived from an EMBL/GenBank/DDBJ whole genome shotgun (WGS) entry which is preliminary data.</text>
</comment>
<feature type="region of interest" description="Disordered" evidence="1">
    <location>
        <begin position="1"/>
        <end position="46"/>
    </location>
</feature>
<name>A0AAV7RCV8_PLEWA</name>
<dbReference type="AlphaFoldDB" id="A0AAV7RCV8"/>
<protein>
    <submittedName>
        <fullName evidence="2">Uncharacterized protein</fullName>
    </submittedName>
</protein>
<proteinExistence type="predicted"/>
<evidence type="ECO:0000313" key="2">
    <source>
        <dbReference type="EMBL" id="KAJ1150644.1"/>
    </source>
</evidence>
<keyword evidence="3" id="KW-1185">Reference proteome</keyword>
<organism evidence="2 3">
    <name type="scientific">Pleurodeles waltl</name>
    <name type="common">Iberian ribbed newt</name>
    <dbReference type="NCBI Taxonomy" id="8319"/>
    <lineage>
        <taxon>Eukaryota</taxon>
        <taxon>Metazoa</taxon>
        <taxon>Chordata</taxon>
        <taxon>Craniata</taxon>
        <taxon>Vertebrata</taxon>
        <taxon>Euteleostomi</taxon>
        <taxon>Amphibia</taxon>
        <taxon>Batrachia</taxon>
        <taxon>Caudata</taxon>
        <taxon>Salamandroidea</taxon>
        <taxon>Salamandridae</taxon>
        <taxon>Pleurodelinae</taxon>
        <taxon>Pleurodeles</taxon>
    </lineage>
</organism>
<evidence type="ECO:0000313" key="3">
    <source>
        <dbReference type="Proteomes" id="UP001066276"/>
    </source>
</evidence>